<sequence length="71" mass="8092">MQTVISPSHALATSKHFVFCLISIKLCHTHTHTEDYHRVHSWFEPSFKFAALPPPPFFSLCSGMFLCPFSP</sequence>
<protein>
    <submittedName>
        <fullName evidence="1">Uncharacterized protein</fullName>
    </submittedName>
</protein>
<evidence type="ECO:0000313" key="1">
    <source>
        <dbReference type="EMBL" id="KAK7245781.1"/>
    </source>
</evidence>
<evidence type="ECO:0000313" key="2">
    <source>
        <dbReference type="Proteomes" id="UP001372338"/>
    </source>
</evidence>
<name>A0AAN9E486_CROPI</name>
<keyword evidence="2" id="KW-1185">Reference proteome</keyword>
<proteinExistence type="predicted"/>
<dbReference type="AlphaFoldDB" id="A0AAN9E486"/>
<reference evidence="1 2" key="1">
    <citation type="submission" date="2024-01" db="EMBL/GenBank/DDBJ databases">
        <title>The genomes of 5 underutilized Papilionoideae crops provide insights into root nodulation and disease resistanc.</title>
        <authorList>
            <person name="Yuan L."/>
        </authorList>
    </citation>
    <scope>NUCLEOTIDE SEQUENCE [LARGE SCALE GENOMIC DNA]</scope>
    <source>
        <strain evidence="1">ZHUSHIDOU_FW_LH</strain>
        <tissue evidence="1">Leaf</tissue>
    </source>
</reference>
<organism evidence="1 2">
    <name type="scientific">Crotalaria pallida</name>
    <name type="common">Smooth rattlebox</name>
    <name type="synonym">Crotalaria striata</name>
    <dbReference type="NCBI Taxonomy" id="3830"/>
    <lineage>
        <taxon>Eukaryota</taxon>
        <taxon>Viridiplantae</taxon>
        <taxon>Streptophyta</taxon>
        <taxon>Embryophyta</taxon>
        <taxon>Tracheophyta</taxon>
        <taxon>Spermatophyta</taxon>
        <taxon>Magnoliopsida</taxon>
        <taxon>eudicotyledons</taxon>
        <taxon>Gunneridae</taxon>
        <taxon>Pentapetalae</taxon>
        <taxon>rosids</taxon>
        <taxon>fabids</taxon>
        <taxon>Fabales</taxon>
        <taxon>Fabaceae</taxon>
        <taxon>Papilionoideae</taxon>
        <taxon>50 kb inversion clade</taxon>
        <taxon>genistoids sensu lato</taxon>
        <taxon>core genistoids</taxon>
        <taxon>Crotalarieae</taxon>
        <taxon>Crotalaria</taxon>
    </lineage>
</organism>
<dbReference type="Proteomes" id="UP001372338">
    <property type="component" value="Unassembled WGS sequence"/>
</dbReference>
<comment type="caution">
    <text evidence="1">The sequence shown here is derived from an EMBL/GenBank/DDBJ whole genome shotgun (WGS) entry which is preliminary data.</text>
</comment>
<accession>A0AAN9E486</accession>
<gene>
    <name evidence="1" type="ORF">RIF29_40631</name>
</gene>
<dbReference type="EMBL" id="JAYWIO010000008">
    <property type="protein sequence ID" value="KAK7245781.1"/>
    <property type="molecule type" value="Genomic_DNA"/>
</dbReference>